<feature type="domain" description="Phosphoadenosine phosphosulphate reductase" evidence="1">
    <location>
        <begin position="141"/>
        <end position="245"/>
    </location>
</feature>
<dbReference type="Proteomes" id="UP000318833">
    <property type="component" value="Unassembled WGS sequence"/>
</dbReference>
<dbReference type="SUPFAM" id="SSF52402">
    <property type="entry name" value="Adenine nucleotide alpha hydrolases-like"/>
    <property type="match status" value="1"/>
</dbReference>
<gene>
    <name evidence="2" type="ORF">FOF46_23505</name>
</gene>
<dbReference type="PANTHER" id="PTHR43196:SF2">
    <property type="entry name" value="PHOSPHOADENOSINE PHOSPHOSULFATE REDUCTASE"/>
    <property type="match status" value="1"/>
</dbReference>
<sequence>MKDYDKYIVAFSGGKDSIACFLNLLDQGIPKEKIELWHHLVDGANDILFDWEVTEDYCRQFAKHFGVEIFFSWKEGGFRKEMNRQDSLTSPTHFEVPFTEYDNETDYLTNDFDYPIRKVGGTRGKKSTRRKFPQIGADLKTRWCSAYLKIDICATAIRNQKRFNGKSTLLISGERGEESAARAKYNVLESDRADLRNGKCQRLVDRARPIRDWKENQVWEIIERYGVVVHPCYYLGFSRCSCKFCIFGNADQFKTAFYISPNEGKQLIAYENNFGYTMKRSETLEQFIEKGEVYNSVNNVNKVWATSKIYLGAIITKNWVLPSGAYGESCGPS</sequence>
<organism evidence="2 3">
    <name type="scientific">Aquimarina algiphila</name>
    <dbReference type="NCBI Taxonomy" id="2047982"/>
    <lineage>
        <taxon>Bacteria</taxon>
        <taxon>Pseudomonadati</taxon>
        <taxon>Bacteroidota</taxon>
        <taxon>Flavobacteriia</taxon>
        <taxon>Flavobacteriales</taxon>
        <taxon>Flavobacteriaceae</taxon>
        <taxon>Aquimarina</taxon>
    </lineage>
</organism>
<dbReference type="InterPro" id="IPR014729">
    <property type="entry name" value="Rossmann-like_a/b/a_fold"/>
</dbReference>
<dbReference type="AlphaFoldDB" id="A0A554VE21"/>
<dbReference type="OrthoDB" id="9772814at2"/>
<evidence type="ECO:0000259" key="1">
    <source>
        <dbReference type="Pfam" id="PF01507"/>
    </source>
</evidence>
<keyword evidence="3" id="KW-1185">Reference proteome</keyword>
<name>A0A554VE21_9FLAO</name>
<evidence type="ECO:0000313" key="2">
    <source>
        <dbReference type="EMBL" id="TSE05233.1"/>
    </source>
</evidence>
<dbReference type="Gene3D" id="3.40.50.620">
    <property type="entry name" value="HUPs"/>
    <property type="match status" value="1"/>
</dbReference>
<comment type="caution">
    <text evidence="2">The sequence shown here is derived from an EMBL/GenBank/DDBJ whole genome shotgun (WGS) entry which is preliminary data.</text>
</comment>
<protein>
    <submittedName>
        <fullName evidence="2">FAD synthetase</fullName>
    </submittedName>
</protein>
<reference evidence="2 3" key="1">
    <citation type="submission" date="2019-07" db="EMBL/GenBank/DDBJ databases">
        <title>The draft genome sequence of Aquimarina algiphila M91.</title>
        <authorList>
            <person name="Meng X."/>
        </authorList>
    </citation>
    <scope>NUCLEOTIDE SEQUENCE [LARGE SCALE GENOMIC DNA]</scope>
    <source>
        <strain evidence="2 3">M91</strain>
    </source>
</reference>
<dbReference type="PANTHER" id="PTHR43196">
    <property type="entry name" value="SULFATE ADENYLYLTRANSFERASE SUBUNIT 2"/>
    <property type="match status" value="1"/>
</dbReference>
<dbReference type="GO" id="GO:0003824">
    <property type="term" value="F:catalytic activity"/>
    <property type="evidence" value="ECO:0007669"/>
    <property type="project" value="InterPro"/>
</dbReference>
<evidence type="ECO:0000313" key="3">
    <source>
        <dbReference type="Proteomes" id="UP000318833"/>
    </source>
</evidence>
<dbReference type="RefSeq" id="WP_143918158.1">
    <property type="nucleotide sequence ID" value="NZ_CANMXV010000072.1"/>
</dbReference>
<dbReference type="EMBL" id="VLNR01000064">
    <property type="protein sequence ID" value="TSE05233.1"/>
    <property type="molecule type" value="Genomic_DNA"/>
</dbReference>
<dbReference type="Pfam" id="PF01507">
    <property type="entry name" value="PAPS_reduct"/>
    <property type="match status" value="1"/>
</dbReference>
<proteinExistence type="predicted"/>
<dbReference type="InterPro" id="IPR050128">
    <property type="entry name" value="Sulfate_adenylyltrnsfr_sub2"/>
</dbReference>
<accession>A0A554VE21</accession>
<dbReference type="InterPro" id="IPR002500">
    <property type="entry name" value="PAPS_reduct_dom"/>
</dbReference>